<evidence type="ECO:0000313" key="2">
    <source>
        <dbReference type="EMBL" id="EJF36814.1"/>
    </source>
</evidence>
<feature type="transmembrane region" description="Helical" evidence="1">
    <location>
        <begin position="105"/>
        <end position="128"/>
    </location>
</feature>
<evidence type="ECO:0000313" key="3">
    <source>
        <dbReference type="Proteomes" id="UP000002941"/>
    </source>
</evidence>
<keyword evidence="3" id="KW-1185">Reference proteome</keyword>
<feature type="transmembrane region" description="Helical" evidence="1">
    <location>
        <begin position="209"/>
        <end position="227"/>
    </location>
</feature>
<name>J0MRC6_9ACTO</name>
<feature type="transmembrane region" description="Helical" evidence="1">
    <location>
        <begin position="172"/>
        <end position="189"/>
    </location>
</feature>
<dbReference type="RefSeq" id="WP_008733771.1">
    <property type="nucleotide sequence ID" value="NZ_AKFT01000214.1"/>
</dbReference>
<accession>J0MRC6</accession>
<dbReference type="OrthoDB" id="5244221at2"/>
<sequence length="236" mass="24591">MRTGADQSASGLGALGAERFDAVSAVGGWRGVLESAVPILVFVVILAVAPTALTTALVASLTVSGVALLARLAQRGRRRNLKQVAGGALVTVLSAAWAWRSGQASNFYATGLVINAVCLLAFLGSLLLRRPLIGVLMELWHPTSGGDAESPSPASGSSWRTDPARAGIRRRYAIATGVLAAVFVLRLLVEVPLYLAGEAALGALGVSRVVLGLPLYGLGIWFAWLIVRPSSQRANR</sequence>
<organism evidence="2 3">
    <name type="scientific">Actinomyces massiliensis F0489</name>
    <dbReference type="NCBI Taxonomy" id="1125718"/>
    <lineage>
        <taxon>Bacteria</taxon>
        <taxon>Bacillati</taxon>
        <taxon>Actinomycetota</taxon>
        <taxon>Actinomycetes</taxon>
        <taxon>Actinomycetales</taxon>
        <taxon>Actinomycetaceae</taxon>
        <taxon>Actinomyces</taxon>
    </lineage>
</organism>
<dbReference type="Pfam" id="PF11361">
    <property type="entry name" value="DUF3159"/>
    <property type="match status" value="1"/>
</dbReference>
<keyword evidence="1" id="KW-0812">Transmembrane</keyword>
<keyword evidence="1" id="KW-0472">Membrane</keyword>
<dbReference type="EMBL" id="AKFT01000214">
    <property type="protein sequence ID" value="EJF36814.1"/>
    <property type="molecule type" value="Genomic_DNA"/>
</dbReference>
<dbReference type="Proteomes" id="UP000002941">
    <property type="component" value="Unassembled WGS sequence"/>
</dbReference>
<evidence type="ECO:0000256" key="1">
    <source>
        <dbReference type="SAM" id="Phobius"/>
    </source>
</evidence>
<dbReference type="AlphaFoldDB" id="J0MRC6"/>
<keyword evidence="1" id="KW-1133">Transmembrane helix</keyword>
<comment type="caution">
    <text evidence="2">The sequence shown here is derived from an EMBL/GenBank/DDBJ whole genome shotgun (WGS) entry which is preliminary data.</text>
</comment>
<reference evidence="2 3" key="1">
    <citation type="submission" date="2012-05" db="EMBL/GenBank/DDBJ databases">
        <authorList>
            <person name="Harkins D.M."/>
            <person name="Madupu R."/>
            <person name="Durkin A.S."/>
            <person name="Torralba M."/>
            <person name="Methe B."/>
            <person name="Sutton G.G."/>
            <person name="Nelson K.E."/>
        </authorList>
    </citation>
    <scope>NUCLEOTIDE SEQUENCE [LARGE SCALE GENOMIC DNA]</scope>
    <source>
        <strain evidence="2 3">F0489</strain>
    </source>
</reference>
<dbReference type="eggNOG" id="ENOG5031MNQ">
    <property type="taxonomic scope" value="Bacteria"/>
</dbReference>
<gene>
    <name evidence="2" type="ORF">HMPREF1318_0344</name>
</gene>
<feature type="transmembrane region" description="Helical" evidence="1">
    <location>
        <begin position="81"/>
        <end position="99"/>
    </location>
</feature>
<feature type="transmembrane region" description="Helical" evidence="1">
    <location>
        <begin position="39"/>
        <end position="69"/>
    </location>
</feature>
<dbReference type="InterPro" id="IPR016566">
    <property type="entry name" value="UCP010219"/>
</dbReference>
<proteinExistence type="predicted"/>
<dbReference type="PATRIC" id="fig|1125718.3.peg.2703"/>
<protein>
    <submittedName>
        <fullName evidence="2">PF11361 family protein</fullName>
    </submittedName>
</protein>